<dbReference type="RefSeq" id="WP_013384301.1">
    <property type="nucleotide sequence ID" value="NC_017384.1"/>
</dbReference>
<dbReference type="GO" id="GO:0004038">
    <property type="term" value="F:allantoinase activity"/>
    <property type="evidence" value="ECO:0007669"/>
    <property type="project" value="TreeGrafter"/>
</dbReference>
<dbReference type="SUPFAM" id="SSF51338">
    <property type="entry name" value="Composite domain of metallo-dependent hydrolases"/>
    <property type="match status" value="1"/>
</dbReference>
<dbReference type="InterPro" id="IPR011059">
    <property type="entry name" value="Metal-dep_hydrolase_composite"/>
</dbReference>
<dbReference type="KEGG" id="kvl:KVU_1003"/>
<dbReference type="Gene3D" id="3.30.1490.130">
    <property type="entry name" value="D-aminoacylase. Domain 3"/>
    <property type="match status" value="1"/>
</dbReference>
<dbReference type="Gene3D" id="2.30.40.10">
    <property type="entry name" value="Urease, subunit C, domain 1"/>
    <property type="match status" value="1"/>
</dbReference>
<feature type="domain" description="Amidohydrolase 3" evidence="1">
    <location>
        <begin position="43"/>
        <end position="470"/>
    </location>
</feature>
<evidence type="ECO:0000259" key="1">
    <source>
        <dbReference type="Pfam" id="PF07969"/>
    </source>
</evidence>
<dbReference type="EMBL" id="CP002018">
    <property type="protein sequence ID" value="AEM40842.1"/>
    <property type="molecule type" value="Genomic_DNA"/>
</dbReference>
<dbReference type="InterPro" id="IPR023100">
    <property type="entry name" value="D-aminoacylase_insert_dom_sf"/>
</dbReference>
<sequence>MYDITLHGGRVIDPETGFDGIADVGITGDRIAAIAPGLPPGREAVDASGCIVAPGFIDIHAHGQSLAADRMQAFDGVTTSLELEVGVLPVARWYDEQAQRPRALNYGAGAAWLLARQVVLSGATLEGPNIMGRNLPNDRWQQSTAEGDEVTAIVDMVEAGIHEGALGIGVPNGYAPGSGVKEMVALCEMAGAHGAPTFTHVAFTAVHDPRSAIEAYIRIIGYAAATGAHMHICHLNSSSGTDILQAVEILKRAQAAGLPITTEAYPYGISSTTITAAFLTDPQYMRRNPKGYSSIMNLEGKRFGTQEALIAERQRDPRQFILTEYLDVDENPDHSAMMDASVLYPGGLIASDAMPWIAPDGTFYDGDAWPLPRDLSAHPRSSGTFTRFLRIWARERGAVDWPEAIAKCALYPAQLLEKMTPDGHLKGRLQVGKCADIVVFDPATITDGATFTDMTRPASGVKTLLVNGVSLIRDGALDVDAAPGRPVRGKVSA</sequence>
<dbReference type="InterPro" id="IPR032466">
    <property type="entry name" value="Metal_Hydrolase"/>
</dbReference>
<evidence type="ECO:0000313" key="2">
    <source>
        <dbReference type="EMBL" id="AEM40842.1"/>
    </source>
</evidence>
<dbReference type="Proteomes" id="UP000000692">
    <property type="component" value="Chromosome"/>
</dbReference>
<dbReference type="Gene3D" id="3.20.20.140">
    <property type="entry name" value="Metal-dependent hydrolases"/>
    <property type="match status" value="1"/>
</dbReference>
<dbReference type="SUPFAM" id="SSF51556">
    <property type="entry name" value="Metallo-dependent hydrolases"/>
    <property type="match status" value="1"/>
</dbReference>
<dbReference type="GO" id="GO:0047421">
    <property type="term" value="F:N-acyl-D-glutamate deacylase activity"/>
    <property type="evidence" value="ECO:0007669"/>
    <property type="project" value="UniProtKB-EC"/>
</dbReference>
<proteinExistence type="predicted"/>
<dbReference type="InterPro" id="IPR050138">
    <property type="entry name" value="DHOase/Allantoinase_Hydrolase"/>
</dbReference>
<dbReference type="PANTHER" id="PTHR43668:SF2">
    <property type="entry name" value="ALLANTOINASE"/>
    <property type="match status" value="1"/>
</dbReference>
<dbReference type="PANTHER" id="PTHR43668">
    <property type="entry name" value="ALLANTOINASE"/>
    <property type="match status" value="1"/>
</dbReference>
<reference evidence="2 3" key="1">
    <citation type="journal article" date="2011" name="J. Bacteriol.">
        <title>Complete genome sequence of the industrial strain Ketogulonicigenium vulgare WSH-001.</title>
        <authorList>
            <person name="Liu L."/>
            <person name="Li Y."/>
            <person name="Zhang J."/>
            <person name="Zhou Z."/>
            <person name="Liu J."/>
            <person name="Li X."/>
            <person name="Zhou J."/>
            <person name="Du G."/>
            <person name="Wang L."/>
            <person name="Chen J."/>
        </authorList>
    </citation>
    <scope>NUCLEOTIDE SEQUENCE [LARGE SCALE GENOMIC DNA]</scope>
    <source>
        <strain evidence="2 3">WSH-001</strain>
    </source>
</reference>
<dbReference type="GO" id="GO:0005737">
    <property type="term" value="C:cytoplasm"/>
    <property type="evidence" value="ECO:0007669"/>
    <property type="project" value="TreeGrafter"/>
</dbReference>
<dbReference type="GO" id="GO:0006145">
    <property type="term" value="P:purine nucleobase catabolic process"/>
    <property type="evidence" value="ECO:0007669"/>
    <property type="project" value="TreeGrafter"/>
</dbReference>
<keyword evidence="2" id="KW-0378">Hydrolase</keyword>
<name>F9Y617_KETVW</name>
<dbReference type="AlphaFoldDB" id="F9Y617"/>
<keyword evidence="3" id="KW-1185">Reference proteome</keyword>
<accession>F9Y617</accession>
<dbReference type="Pfam" id="PF07969">
    <property type="entry name" value="Amidohydro_3"/>
    <property type="match status" value="1"/>
</dbReference>
<dbReference type="HOGENOM" id="CLU_016107_3_0_5"/>
<protein>
    <submittedName>
        <fullName evidence="2">Putative N-acyl-D-glutamate deacylase protein</fullName>
        <ecNumber evidence="2">3.5.1.82</ecNumber>
    </submittedName>
</protein>
<evidence type="ECO:0000313" key="3">
    <source>
        <dbReference type="Proteomes" id="UP000000692"/>
    </source>
</evidence>
<dbReference type="InterPro" id="IPR013108">
    <property type="entry name" value="Amidohydro_3"/>
</dbReference>
<gene>
    <name evidence="2" type="ordered locus">KVU_1003</name>
</gene>
<dbReference type="NCBIfam" id="NF006560">
    <property type="entry name" value="PRK09061.1"/>
    <property type="match status" value="1"/>
</dbReference>
<dbReference type="OrthoDB" id="9815027at2"/>
<dbReference type="eggNOG" id="COG3653">
    <property type="taxonomic scope" value="Bacteria"/>
</dbReference>
<organism evidence="2 3">
    <name type="scientific">Ketogulonicigenium vulgare (strain WSH-001)</name>
    <dbReference type="NCBI Taxonomy" id="759362"/>
    <lineage>
        <taxon>Bacteria</taxon>
        <taxon>Pseudomonadati</taxon>
        <taxon>Pseudomonadota</taxon>
        <taxon>Alphaproteobacteria</taxon>
        <taxon>Rhodobacterales</taxon>
        <taxon>Roseobacteraceae</taxon>
        <taxon>Ketogulonicigenium</taxon>
    </lineage>
</organism>
<dbReference type="EC" id="3.5.1.82" evidence="2"/>